<organism evidence="12 13">
    <name type="scientific">Castellaniella defragrans</name>
    <name type="common">Alcaligenes defragrans</name>
    <dbReference type="NCBI Taxonomy" id="75697"/>
    <lineage>
        <taxon>Bacteria</taxon>
        <taxon>Pseudomonadati</taxon>
        <taxon>Pseudomonadota</taxon>
        <taxon>Betaproteobacteria</taxon>
        <taxon>Burkholderiales</taxon>
        <taxon>Alcaligenaceae</taxon>
        <taxon>Castellaniella</taxon>
    </lineage>
</organism>
<keyword evidence="4" id="KW-0997">Cell inner membrane</keyword>
<comment type="subcellular location">
    <subcellularLocation>
        <location evidence="1">Cell membrane</location>
        <topology evidence="1">Multi-pass membrane protein</topology>
    </subcellularLocation>
</comment>
<evidence type="ECO:0000256" key="6">
    <source>
        <dbReference type="ARBA" id="ARBA00022970"/>
    </source>
</evidence>
<dbReference type="Pfam" id="PF02653">
    <property type="entry name" value="BPD_transp_2"/>
    <property type="match status" value="1"/>
</dbReference>
<evidence type="ECO:0000313" key="12">
    <source>
        <dbReference type="EMBL" id="MBB6083698.1"/>
    </source>
</evidence>
<dbReference type="GO" id="GO:0042941">
    <property type="term" value="P:D-alanine transmembrane transport"/>
    <property type="evidence" value="ECO:0007669"/>
    <property type="project" value="TreeGrafter"/>
</dbReference>
<feature type="transmembrane region" description="Helical" evidence="11">
    <location>
        <begin position="86"/>
        <end position="107"/>
    </location>
</feature>
<reference evidence="12 13" key="1">
    <citation type="submission" date="2020-08" db="EMBL/GenBank/DDBJ databases">
        <title>Genomic Encyclopedia of Type Strains, Phase IV (KMG-IV): sequencing the most valuable type-strain genomes for metagenomic binning, comparative biology and taxonomic classification.</title>
        <authorList>
            <person name="Goeker M."/>
        </authorList>
    </citation>
    <scope>NUCLEOTIDE SEQUENCE [LARGE SCALE GENOMIC DNA]</scope>
    <source>
        <strain evidence="12 13">DSM 12141</strain>
    </source>
</reference>
<proteinExistence type="inferred from homology"/>
<dbReference type="GO" id="GO:0015190">
    <property type="term" value="F:L-leucine transmembrane transporter activity"/>
    <property type="evidence" value="ECO:0007669"/>
    <property type="project" value="TreeGrafter"/>
</dbReference>
<dbReference type="PANTHER" id="PTHR11795">
    <property type="entry name" value="BRANCHED-CHAIN AMINO ACID TRANSPORT SYSTEM PERMEASE PROTEIN LIVH"/>
    <property type="match status" value="1"/>
</dbReference>
<evidence type="ECO:0000256" key="11">
    <source>
        <dbReference type="SAM" id="Phobius"/>
    </source>
</evidence>
<feature type="transmembrane region" description="Helical" evidence="11">
    <location>
        <begin position="149"/>
        <end position="171"/>
    </location>
</feature>
<feature type="region of interest" description="Disordered" evidence="10">
    <location>
        <begin position="1"/>
        <end position="21"/>
    </location>
</feature>
<protein>
    <submittedName>
        <fullName evidence="12">Branched-chain amino acid transport system permease protein/neutral amino acid transport system permease protein</fullName>
    </submittedName>
</protein>
<keyword evidence="7 11" id="KW-1133">Transmembrane helix</keyword>
<keyword evidence="3" id="KW-1003">Cell membrane</keyword>
<feature type="transmembrane region" description="Helical" evidence="11">
    <location>
        <begin position="233"/>
        <end position="250"/>
    </location>
</feature>
<comment type="similarity">
    <text evidence="9">Belongs to the binding-protein-dependent transport system permease family. LivHM subfamily.</text>
</comment>
<evidence type="ECO:0000313" key="13">
    <source>
        <dbReference type="Proteomes" id="UP000541136"/>
    </source>
</evidence>
<feature type="transmembrane region" description="Helical" evidence="11">
    <location>
        <begin position="55"/>
        <end position="74"/>
    </location>
</feature>
<evidence type="ECO:0000256" key="1">
    <source>
        <dbReference type="ARBA" id="ARBA00004651"/>
    </source>
</evidence>
<dbReference type="GO" id="GO:0015808">
    <property type="term" value="P:L-alanine transport"/>
    <property type="evidence" value="ECO:0007669"/>
    <property type="project" value="TreeGrafter"/>
</dbReference>
<dbReference type="EMBL" id="JACHIB010000009">
    <property type="protein sequence ID" value="MBB6083698.1"/>
    <property type="molecule type" value="Genomic_DNA"/>
</dbReference>
<keyword evidence="2" id="KW-0813">Transport</keyword>
<evidence type="ECO:0000256" key="2">
    <source>
        <dbReference type="ARBA" id="ARBA00022448"/>
    </source>
</evidence>
<dbReference type="InterPro" id="IPR001851">
    <property type="entry name" value="ABC_transp_permease"/>
</dbReference>
<evidence type="ECO:0000256" key="10">
    <source>
        <dbReference type="SAM" id="MobiDB-lite"/>
    </source>
</evidence>
<evidence type="ECO:0000256" key="8">
    <source>
        <dbReference type="ARBA" id="ARBA00023136"/>
    </source>
</evidence>
<sequence>MSDTARPAADEGMPPDVPGISTAPGAPAVRAAAPPAADADAVDARDAGGARSSRFVGGVLLLVLAGMWLAGWLSGTSVEDMLSLTAWGVMLGGIIALGGIGLTLCYGVLKFPNFAHGEFLTLGAYVTYGMVLVLPQSNPIWRFSFGWELLVGLLVAAAVTAVVAIVIDRLLYRPLRRHQSPLVLLAMASLGMEFLLRGIVYLVWGSDFHFYYSGRSNPALALPFGLRLQADQFFVFALAVVLVALLYWMLTRTRIGKAMRATADNPDLAQVRGIDTEQVVAWTWAIGAGLAAIGGVMYGLASQMRPDMGFVLLLPLFAAVIMGGIGSAWGALVGSVIIGIAMQLTSAFLNPAYGPAVAFVLMVLVLLMRPQGLFAQR</sequence>
<dbReference type="InterPro" id="IPR052157">
    <property type="entry name" value="BCAA_transport_permease"/>
</dbReference>
<feature type="transmembrane region" description="Helical" evidence="11">
    <location>
        <begin position="183"/>
        <end position="204"/>
    </location>
</feature>
<evidence type="ECO:0000256" key="5">
    <source>
        <dbReference type="ARBA" id="ARBA00022692"/>
    </source>
</evidence>
<evidence type="ECO:0000256" key="9">
    <source>
        <dbReference type="ARBA" id="ARBA00037998"/>
    </source>
</evidence>
<dbReference type="PANTHER" id="PTHR11795:SF371">
    <property type="entry name" value="HIGH-AFFINITY BRANCHED-CHAIN AMINO ACID TRANSPORT SYSTEM PERMEASE PROTEIN LIVH"/>
    <property type="match status" value="1"/>
</dbReference>
<dbReference type="AlphaFoldDB" id="A0A7W9TPP5"/>
<accession>A0A7W9TPP5</accession>
<evidence type="ECO:0000256" key="7">
    <source>
        <dbReference type="ARBA" id="ARBA00022989"/>
    </source>
</evidence>
<keyword evidence="8 11" id="KW-0472">Membrane</keyword>
<keyword evidence="6" id="KW-0029">Amino-acid transport</keyword>
<feature type="transmembrane region" description="Helical" evidence="11">
    <location>
        <begin position="279"/>
        <end position="300"/>
    </location>
</feature>
<dbReference type="GO" id="GO:0015188">
    <property type="term" value="F:L-isoleucine transmembrane transporter activity"/>
    <property type="evidence" value="ECO:0007669"/>
    <property type="project" value="TreeGrafter"/>
</dbReference>
<name>A0A7W9TPP5_CASDE</name>
<dbReference type="GO" id="GO:0015192">
    <property type="term" value="F:L-phenylalanine transmembrane transporter activity"/>
    <property type="evidence" value="ECO:0007669"/>
    <property type="project" value="TreeGrafter"/>
</dbReference>
<dbReference type="CDD" id="cd06582">
    <property type="entry name" value="TM_PBP1_LivH_like"/>
    <property type="match status" value="1"/>
</dbReference>
<comment type="caution">
    <text evidence="12">The sequence shown here is derived from an EMBL/GenBank/DDBJ whole genome shotgun (WGS) entry which is preliminary data.</text>
</comment>
<feature type="transmembrane region" description="Helical" evidence="11">
    <location>
        <begin position="119"/>
        <end position="137"/>
    </location>
</feature>
<dbReference type="RefSeq" id="WP_084330741.1">
    <property type="nucleotide sequence ID" value="NZ_JACHIB010000009.1"/>
</dbReference>
<evidence type="ECO:0000256" key="3">
    <source>
        <dbReference type="ARBA" id="ARBA00022475"/>
    </source>
</evidence>
<dbReference type="Proteomes" id="UP000541136">
    <property type="component" value="Unassembled WGS sequence"/>
</dbReference>
<dbReference type="GO" id="GO:0005886">
    <property type="term" value="C:plasma membrane"/>
    <property type="evidence" value="ECO:0007669"/>
    <property type="project" value="UniProtKB-SubCell"/>
</dbReference>
<feature type="transmembrane region" description="Helical" evidence="11">
    <location>
        <begin position="348"/>
        <end position="368"/>
    </location>
</feature>
<dbReference type="GO" id="GO:0005304">
    <property type="term" value="F:L-valine transmembrane transporter activity"/>
    <property type="evidence" value="ECO:0007669"/>
    <property type="project" value="TreeGrafter"/>
</dbReference>
<dbReference type="GO" id="GO:1903806">
    <property type="term" value="P:L-isoleucine import across plasma membrane"/>
    <property type="evidence" value="ECO:0007669"/>
    <property type="project" value="TreeGrafter"/>
</dbReference>
<gene>
    <name evidence="12" type="ORF">HNR28_001740</name>
</gene>
<evidence type="ECO:0000256" key="4">
    <source>
        <dbReference type="ARBA" id="ARBA00022519"/>
    </source>
</evidence>
<feature type="transmembrane region" description="Helical" evidence="11">
    <location>
        <begin position="312"/>
        <end position="341"/>
    </location>
</feature>
<keyword evidence="5 11" id="KW-0812">Transmembrane</keyword>